<dbReference type="InterPro" id="IPR012349">
    <property type="entry name" value="Split_barrel_FMN-bd"/>
</dbReference>
<gene>
    <name evidence="1" type="ORF">ACFQGU_00530</name>
</gene>
<dbReference type="SUPFAM" id="SSF50475">
    <property type="entry name" value="FMN-binding split barrel"/>
    <property type="match status" value="1"/>
</dbReference>
<dbReference type="RefSeq" id="WP_386763393.1">
    <property type="nucleotide sequence ID" value="NZ_JBHSTI010000002.1"/>
</dbReference>
<dbReference type="Gene3D" id="2.30.110.10">
    <property type="entry name" value="Electron Transport, Fmn-binding Protein, Chain A"/>
    <property type="match status" value="1"/>
</dbReference>
<organism evidence="1 2">
    <name type="scientific">Longivirga aurantiaca</name>
    <dbReference type="NCBI Taxonomy" id="1837743"/>
    <lineage>
        <taxon>Bacteria</taxon>
        <taxon>Bacillati</taxon>
        <taxon>Actinomycetota</taxon>
        <taxon>Actinomycetes</taxon>
        <taxon>Sporichthyales</taxon>
        <taxon>Sporichthyaceae</taxon>
        <taxon>Longivirga</taxon>
    </lineage>
</organism>
<reference evidence="2" key="1">
    <citation type="journal article" date="2019" name="Int. J. Syst. Evol. Microbiol.">
        <title>The Global Catalogue of Microorganisms (GCM) 10K type strain sequencing project: providing services to taxonomists for standard genome sequencing and annotation.</title>
        <authorList>
            <consortium name="The Broad Institute Genomics Platform"/>
            <consortium name="The Broad Institute Genome Sequencing Center for Infectious Disease"/>
            <person name="Wu L."/>
            <person name="Ma J."/>
        </authorList>
    </citation>
    <scope>NUCLEOTIDE SEQUENCE [LARGE SCALE GENOMIC DNA]</scope>
    <source>
        <strain evidence="2">CGMCC 4.7317</strain>
    </source>
</reference>
<evidence type="ECO:0000313" key="1">
    <source>
        <dbReference type="EMBL" id="MFC6236346.1"/>
    </source>
</evidence>
<dbReference type="Proteomes" id="UP001596138">
    <property type="component" value="Unassembled WGS sequence"/>
</dbReference>
<comment type="caution">
    <text evidence="1">The sequence shown here is derived from an EMBL/GenBank/DDBJ whole genome shotgun (WGS) entry which is preliminary data.</text>
</comment>
<protein>
    <submittedName>
        <fullName evidence="1">Pyridoxamine 5'-phosphate oxidase family protein</fullName>
    </submittedName>
</protein>
<sequence>MSIIDREELLQRVLLAVLSVERVEDGPLVAPVWYEYRPTGQFLLLVPSWSPKAALMRRWGRASLCVYQDGEPQRYVSATGSVEVRELDEAECYAAMLSMAVRYEGHERGTEAAGRLAQDPVSLVTLTPHRWHAQVF</sequence>
<evidence type="ECO:0000313" key="2">
    <source>
        <dbReference type="Proteomes" id="UP001596138"/>
    </source>
</evidence>
<proteinExistence type="predicted"/>
<accession>A0ABW1SVA7</accession>
<name>A0ABW1SVA7_9ACTN</name>
<dbReference type="EMBL" id="JBHSTI010000002">
    <property type="protein sequence ID" value="MFC6236346.1"/>
    <property type="molecule type" value="Genomic_DNA"/>
</dbReference>
<keyword evidence="2" id="KW-1185">Reference proteome</keyword>